<organism evidence="1 2">
    <name type="scientific">Rhynchophorus ferrugineus</name>
    <name type="common">Red palm weevil</name>
    <name type="synonym">Curculio ferrugineus</name>
    <dbReference type="NCBI Taxonomy" id="354439"/>
    <lineage>
        <taxon>Eukaryota</taxon>
        <taxon>Metazoa</taxon>
        <taxon>Ecdysozoa</taxon>
        <taxon>Arthropoda</taxon>
        <taxon>Hexapoda</taxon>
        <taxon>Insecta</taxon>
        <taxon>Pterygota</taxon>
        <taxon>Neoptera</taxon>
        <taxon>Endopterygota</taxon>
        <taxon>Coleoptera</taxon>
        <taxon>Polyphaga</taxon>
        <taxon>Cucujiformia</taxon>
        <taxon>Curculionidae</taxon>
        <taxon>Dryophthorinae</taxon>
        <taxon>Rhynchophorus</taxon>
    </lineage>
</organism>
<dbReference type="EMBL" id="JAACXV010000071">
    <property type="protein sequence ID" value="KAF7284689.1"/>
    <property type="molecule type" value="Genomic_DNA"/>
</dbReference>
<protein>
    <submittedName>
        <fullName evidence="1">Uncharacterized protein</fullName>
    </submittedName>
</protein>
<dbReference type="AlphaFoldDB" id="A0A834IQY9"/>
<dbReference type="Proteomes" id="UP000625711">
    <property type="component" value="Unassembled WGS sequence"/>
</dbReference>
<sequence length="83" mass="9541">MAQGVYDGIVNILRLLTTPDRRKENNKSRERGKGKKWEEEKDVAFRLVGCANSWKFRCGFSEILRENADRIGDNAVKVTREGL</sequence>
<comment type="caution">
    <text evidence="1">The sequence shown here is derived from an EMBL/GenBank/DDBJ whole genome shotgun (WGS) entry which is preliminary data.</text>
</comment>
<proteinExistence type="predicted"/>
<gene>
    <name evidence="1" type="ORF">GWI33_021702</name>
</gene>
<accession>A0A834IQY9</accession>
<name>A0A834IQY9_RHYFE</name>
<reference evidence="1" key="1">
    <citation type="submission" date="2020-08" db="EMBL/GenBank/DDBJ databases">
        <title>Genome sequencing and assembly of the red palm weevil Rhynchophorus ferrugineus.</title>
        <authorList>
            <person name="Dias G.B."/>
            <person name="Bergman C.M."/>
            <person name="Manee M."/>
        </authorList>
    </citation>
    <scope>NUCLEOTIDE SEQUENCE</scope>
    <source>
        <strain evidence="1">AA-2017</strain>
        <tissue evidence="1">Whole larva</tissue>
    </source>
</reference>
<keyword evidence="2" id="KW-1185">Reference proteome</keyword>
<evidence type="ECO:0000313" key="1">
    <source>
        <dbReference type="EMBL" id="KAF7284689.1"/>
    </source>
</evidence>
<evidence type="ECO:0000313" key="2">
    <source>
        <dbReference type="Proteomes" id="UP000625711"/>
    </source>
</evidence>